<protein>
    <recommendedName>
        <fullName evidence="3">N-acetyltransferase domain-containing protein</fullName>
    </recommendedName>
</protein>
<evidence type="ECO:0000313" key="4">
    <source>
        <dbReference type="EMBL" id="QAA33131.1"/>
    </source>
</evidence>
<gene>
    <name evidence="4" type="ORF">C1I91_16635</name>
</gene>
<dbReference type="PANTHER" id="PTHR43420">
    <property type="entry name" value="ACETYLTRANSFERASE"/>
    <property type="match status" value="1"/>
</dbReference>
<dbReference type="RefSeq" id="WP_128213859.1">
    <property type="nucleotide sequence ID" value="NZ_CP025746.1"/>
</dbReference>
<evidence type="ECO:0000313" key="5">
    <source>
        <dbReference type="Proteomes" id="UP000286268"/>
    </source>
</evidence>
<dbReference type="Gene3D" id="3.40.630.30">
    <property type="match status" value="1"/>
</dbReference>
<dbReference type="InterPro" id="IPR000182">
    <property type="entry name" value="GNAT_dom"/>
</dbReference>
<dbReference type="CDD" id="cd04301">
    <property type="entry name" value="NAT_SF"/>
    <property type="match status" value="1"/>
</dbReference>
<keyword evidence="5" id="KW-1185">Reference proteome</keyword>
<keyword evidence="1" id="KW-0808">Transferase</keyword>
<name>A0A410DVS0_9CLOT</name>
<keyword evidence="2" id="KW-0012">Acyltransferase</keyword>
<reference evidence="4 5" key="1">
    <citation type="submission" date="2018-01" db="EMBL/GenBank/DDBJ databases">
        <title>Genome Sequencing and Assembly of Anaerobacter polyendosporus strain CT4.</title>
        <authorList>
            <person name="Tachaapaikoon C."/>
            <person name="Sutheeworapong S."/>
            <person name="Jenjaroenpun P."/>
            <person name="Wongsurawat T."/>
            <person name="Nookeaw I."/>
            <person name="Cheawchanlertfa P."/>
            <person name="Kosugi A."/>
            <person name="Cheevadhanarak S."/>
            <person name="Ratanakhanokchai K."/>
        </authorList>
    </citation>
    <scope>NUCLEOTIDE SEQUENCE [LARGE SCALE GENOMIC DNA]</scope>
    <source>
        <strain evidence="4 5">CT4</strain>
    </source>
</reference>
<dbReference type="PANTHER" id="PTHR43420:SF47">
    <property type="entry name" value="N-ACETYLTRANSFERASE DOMAIN-CONTAINING PROTEIN"/>
    <property type="match status" value="1"/>
</dbReference>
<evidence type="ECO:0000256" key="1">
    <source>
        <dbReference type="ARBA" id="ARBA00022679"/>
    </source>
</evidence>
<dbReference type="GO" id="GO:0016747">
    <property type="term" value="F:acyltransferase activity, transferring groups other than amino-acyl groups"/>
    <property type="evidence" value="ECO:0007669"/>
    <property type="project" value="InterPro"/>
</dbReference>
<dbReference type="PROSITE" id="PS51186">
    <property type="entry name" value="GNAT"/>
    <property type="match status" value="1"/>
</dbReference>
<evidence type="ECO:0000259" key="3">
    <source>
        <dbReference type="PROSITE" id="PS51186"/>
    </source>
</evidence>
<dbReference type="SUPFAM" id="SSF55729">
    <property type="entry name" value="Acyl-CoA N-acyltransferases (Nat)"/>
    <property type="match status" value="1"/>
</dbReference>
<feature type="domain" description="N-acetyltransferase" evidence="3">
    <location>
        <begin position="139"/>
        <end position="275"/>
    </location>
</feature>
<dbReference type="AlphaFoldDB" id="A0A410DVS0"/>
<dbReference type="Pfam" id="PF00583">
    <property type="entry name" value="Acetyltransf_1"/>
    <property type="match status" value="1"/>
</dbReference>
<proteinExistence type="predicted"/>
<dbReference type="EMBL" id="CP025746">
    <property type="protein sequence ID" value="QAA33131.1"/>
    <property type="molecule type" value="Genomic_DNA"/>
</dbReference>
<dbReference type="InterPro" id="IPR050680">
    <property type="entry name" value="YpeA/RimI_acetyltransf"/>
</dbReference>
<dbReference type="OrthoDB" id="67353at2"/>
<dbReference type="KEGG" id="cmah:C1I91_16635"/>
<evidence type="ECO:0000256" key="2">
    <source>
        <dbReference type="ARBA" id="ARBA00023315"/>
    </source>
</evidence>
<organism evidence="4 5">
    <name type="scientific">Clostridium manihotivorum</name>
    <dbReference type="NCBI Taxonomy" id="2320868"/>
    <lineage>
        <taxon>Bacteria</taxon>
        <taxon>Bacillati</taxon>
        <taxon>Bacillota</taxon>
        <taxon>Clostridia</taxon>
        <taxon>Eubacteriales</taxon>
        <taxon>Clostridiaceae</taxon>
        <taxon>Clostridium</taxon>
    </lineage>
</organism>
<sequence>MIINISNAQEDQYGNSKENIFIALSDEYNYLGSAYAYPSINFHQIYDTPYLIFLSINIEDKLDKTTADEVKQELFDKVLFRAKELRNIRPDLRARIYSGFEYDIDNLQFYIKNGFEEDYSIIMEAEIAKDFSYSLPKGIMVKELKLSSEKELEEYKTLYDEIFITPLDLESYQEQKQRRYFKNLEFFKDEVLVGGCTIFQKHGVGYIETLYVLPEARGKGISKYIMNYIFDYFISKGLYKSRLEVWQLNKKAVKLYEGFGYKEIKKKLMFPGITV</sequence>
<dbReference type="Proteomes" id="UP000286268">
    <property type="component" value="Chromosome"/>
</dbReference>
<accession>A0A410DVS0</accession>
<dbReference type="InterPro" id="IPR016181">
    <property type="entry name" value="Acyl_CoA_acyltransferase"/>
</dbReference>